<evidence type="ECO:0000313" key="4">
    <source>
        <dbReference type="Proteomes" id="UP000011560"/>
    </source>
</evidence>
<evidence type="ECO:0000259" key="2">
    <source>
        <dbReference type="Pfam" id="PF01882"/>
    </source>
</evidence>
<dbReference type="Pfam" id="PF01882">
    <property type="entry name" value="DUF58"/>
    <property type="match status" value="1"/>
</dbReference>
<protein>
    <recommendedName>
        <fullName evidence="2">DUF58 domain-containing protein</fullName>
    </recommendedName>
</protein>
<accession>M0BLJ1</accession>
<comment type="caution">
    <text evidence="3">The sequence shown here is derived from an EMBL/GenBank/DDBJ whole genome shotgun (WGS) entry which is preliminary data.</text>
</comment>
<dbReference type="EMBL" id="AOIQ01000013">
    <property type="protein sequence ID" value="ELZ11168.1"/>
    <property type="molecule type" value="Genomic_DNA"/>
</dbReference>
<sequence length="521" mass="55229">MQATRRPWEIAALAGFLVGYGAVVGSPVPGVGALLVGAWLVGRQVAFVEQVDWIRTGLTVSQRPARTRANTGARDQVTLLATMGERTGPVDGADGPQDSEIGAFPEERARARAVDVSVTAGVPTAAIVDRPLSVQLDATASEAAATSVVEWPVAGRHEFEPASVRVRDRLFTETLSMGERPTVVVEARQASSLHVGEGGERIAVGVGTRDDGRRGQGLEPAALRKYTAGDAASKIDWKATARLSTPYVREYEAETDRRTVLVVDARRSPAVDGPGSSPLDHLTSVALSIADDAHKHGDPLGLVVVGENGINTRIPTSRSADVSGRIRNALLDLEPEPGRSGSGPVDPTTTATPTRDGRALRETISGRGDTHAPITTTADAQAARVALDGTSAFDRHLRPFYADRTAYVERVADAPLFAAVDQELGRESGRIWPVILTDDTARAELAEAVSNARARGDGALVAIAPTVLYEPAGLSELDQAYDRYVEFESFRRQLGRQTGITALEVGPADRLDAVLEAGDRP</sequence>
<proteinExistence type="predicted"/>
<dbReference type="PATRIC" id="fig|1227490.4.peg.1554"/>
<dbReference type="Proteomes" id="UP000011560">
    <property type="component" value="Unassembled WGS sequence"/>
</dbReference>
<keyword evidence="4" id="KW-1185">Reference proteome</keyword>
<gene>
    <name evidence="3" type="ORF">C479_07663</name>
</gene>
<name>M0BLJ1_9EURY</name>
<dbReference type="RefSeq" id="WP_007700331.1">
    <property type="nucleotide sequence ID" value="NZ_AOIQ01000013.1"/>
</dbReference>
<feature type="region of interest" description="Disordered" evidence="1">
    <location>
        <begin position="332"/>
        <end position="359"/>
    </location>
</feature>
<dbReference type="PANTHER" id="PTHR33608">
    <property type="entry name" value="BLL2464 PROTEIN"/>
    <property type="match status" value="1"/>
</dbReference>
<dbReference type="AlphaFoldDB" id="M0BLJ1"/>
<feature type="domain" description="DUF58" evidence="2">
    <location>
        <begin position="223"/>
        <end position="337"/>
    </location>
</feature>
<dbReference type="PANTHER" id="PTHR33608:SF6">
    <property type="entry name" value="BLL2464 PROTEIN"/>
    <property type="match status" value="1"/>
</dbReference>
<dbReference type="InterPro" id="IPR002881">
    <property type="entry name" value="DUF58"/>
</dbReference>
<dbReference type="STRING" id="1227490.C479_07663"/>
<evidence type="ECO:0000256" key="1">
    <source>
        <dbReference type="SAM" id="MobiDB-lite"/>
    </source>
</evidence>
<evidence type="ECO:0000313" key="3">
    <source>
        <dbReference type="EMBL" id="ELZ11168.1"/>
    </source>
</evidence>
<organism evidence="3 4">
    <name type="scientific">Halovivax asiaticus JCM 14624</name>
    <dbReference type="NCBI Taxonomy" id="1227490"/>
    <lineage>
        <taxon>Archaea</taxon>
        <taxon>Methanobacteriati</taxon>
        <taxon>Methanobacteriota</taxon>
        <taxon>Stenosarchaea group</taxon>
        <taxon>Halobacteria</taxon>
        <taxon>Halobacteriales</taxon>
        <taxon>Natrialbaceae</taxon>
        <taxon>Halovivax</taxon>
    </lineage>
</organism>
<reference evidence="3 4" key="1">
    <citation type="journal article" date="2014" name="PLoS Genet.">
        <title>Phylogenetically driven sequencing of extremely halophilic archaea reveals strategies for static and dynamic osmo-response.</title>
        <authorList>
            <person name="Becker E.A."/>
            <person name="Seitzer P.M."/>
            <person name="Tritt A."/>
            <person name="Larsen D."/>
            <person name="Krusor M."/>
            <person name="Yao A.I."/>
            <person name="Wu D."/>
            <person name="Madern D."/>
            <person name="Eisen J.A."/>
            <person name="Darling A.E."/>
            <person name="Facciotti M.T."/>
        </authorList>
    </citation>
    <scope>NUCLEOTIDE SEQUENCE [LARGE SCALE GENOMIC DNA]</scope>
    <source>
        <strain evidence="3 4">JCM 14624</strain>
    </source>
</reference>
<dbReference type="OrthoDB" id="3263at2157"/>